<protein>
    <submittedName>
        <fullName evidence="2">Uncharacterized protein</fullName>
    </submittedName>
</protein>
<evidence type="ECO:0000313" key="3">
    <source>
        <dbReference type="Proteomes" id="UP001501367"/>
    </source>
</evidence>
<gene>
    <name evidence="2" type="ORF">GCM10022422_26900</name>
</gene>
<keyword evidence="1" id="KW-0472">Membrane</keyword>
<proteinExistence type="predicted"/>
<dbReference type="EMBL" id="BAABDT010000005">
    <property type="protein sequence ID" value="GAA3741789.1"/>
    <property type="molecule type" value="Genomic_DNA"/>
</dbReference>
<comment type="caution">
    <text evidence="2">The sequence shown here is derived from an EMBL/GenBank/DDBJ whole genome shotgun (WGS) entry which is preliminary data.</text>
</comment>
<accession>A0ABP7FJW6</accession>
<name>A0ABP7FJW6_9FLAO</name>
<feature type="transmembrane region" description="Helical" evidence="1">
    <location>
        <begin position="70"/>
        <end position="87"/>
    </location>
</feature>
<keyword evidence="3" id="KW-1185">Reference proteome</keyword>
<feature type="transmembrane region" description="Helical" evidence="1">
    <location>
        <begin position="107"/>
        <end position="124"/>
    </location>
</feature>
<feature type="transmembrane region" description="Helical" evidence="1">
    <location>
        <begin position="29"/>
        <end position="50"/>
    </location>
</feature>
<sequence length="125" mass="14911">MIKIYDKICVDAVVQSKIANNGFWKFNTIMYMSAFLCINFMTIAIILKSILPLELGDFYEKKSLTIKREALMYFVIPAFLANYFILFFNNRYEKLLEKYEAHNGKYILRYIIFSILLFFICVFVF</sequence>
<organism evidence="2 3">
    <name type="scientific">Flavobacterium ginsengisoli</name>
    <dbReference type="NCBI Taxonomy" id="871694"/>
    <lineage>
        <taxon>Bacteria</taxon>
        <taxon>Pseudomonadati</taxon>
        <taxon>Bacteroidota</taxon>
        <taxon>Flavobacteriia</taxon>
        <taxon>Flavobacteriales</taxon>
        <taxon>Flavobacteriaceae</taxon>
        <taxon>Flavobacterium</taxon>
    </lineage>
</organism>
<evidence type="ECO:0000256" key="1">
    <source>
        <dbReference type="SAM" id="Phobius"/>
    </source>
</evidence>
<keyword evidence="1" id="KW-0812">Transmembrane</keyword>
<evidence type="ECO:0000313" key="2">
    <source>
        <dbReference type="EMBL" id="GAA3741789.1"/>
    </source>
</evidence>
<keyword evidence="1" id="KW-1133">Transmembrane helix</keyword>
<reference evidence="3" key="1">
    <citation type="journal article" date="2019" name="Int. J. Syst. Evol. Microbiol.">
        <title>The Global Catalogue of Microorganisms (GCM) 10K type strain sequencing project: providing services to taxonomists for standard genome sequencing and annotation.</title>
        <authorList>
            <consortium name="The Broad Institute Genomics Platform"/>
            <consortium name="The Broad Institute Genome Sequencing Center for Infectious Disease"/>
            <person name="Wu L."/>
            <person name="Ma J."/>
        </authorList>
    </citation>
    <scope>NUCLEOTIDE SEQUENCE [LARGE SCALE GENOMIC DNA]</scope>
    <source>
        <strain evidence="3">JCM 17336</strain>
    </source>
</reference>
<dbReference type="Proteomes" id="UP001501367">
    <property type="component" value="Unassembled WGS sequence"/>
</dbReference>
<dbReference type="RefSeq" id="WP_345158948.1">
    <property type="nucleotide sequence ID" value="NZ_BAABDT010000005.1"/>
</dbReference>